<proteinExistence type="predicted"/>
<dbReference type="Proteomes" id="UP000799753">
    <property type="component" value="Unassembled WGS sequence"/>
</dbReference>
<organism evidence="2 3">
    <name type="scientific">Massarina eburnea CBS 473.64</name>
    <dbReference type="NCBI Taxonomy" id="1395130"/>
    <lineage>
        <taxon>Eukaryota</taxon>
        <taxon>Fungi</taxon>
        <taxon>Dikarya</taxon>
        <taxon>Ascomycota</taxon>
        <taxon>Pezizomycotina</taxon>
        <taxon>Dothideomycetes</taxon>
        <taxon>Pleosporomycetidae</taxon>
        <taxon>Pleosporales</taxon>
        <taxon>Massarineae</taxon>
        <taxon>Massarinaceae</taxon>
        <taxon>Massarina</taxon>
    </lineage>
</organism>
<reference evidence="2" key="1">
    <citation type="journal article" date="2020" name="Stud. Mycol.">
        <title>101 Dothideomycetes genomes: a test case for predicting lifestyles and emergence of pathogens.</title>
        <authorList>
            <person name="Haridas S."/>
            <person name="Albert R."/>
            <person name="Binder M."/>
            <person name="Bloem J."/>
            <person name="Labutti K."/>
            <person name="Salamov A."/>
            <person name="Andreopoulos B."/>
            <person name="Baker S."/>
            <person name="Barry K."/>
            <person name="Bills G."/>
            <person name="Bluhm B."/>
            <person name="Cannon C."/>
            <person name="Castanera R."/>
            <person name="Culley D."/>
            <person name="Daum C."/>
            <person name="Ezra D."/>
            <person name="Gonzalez J."/>
            <person name="Henrissat B."/>
            <person name="Kuo A."/>
            <person name="Liang C."/>
            <person name="Lipzen A."/>
            <person name="Lutzoni F."/>
            <person name="Magnuson J."/>
            <person name="Mondo S."/>
            <person name="Nolan M."/>
            <person name="Ohm R."/>
            <person name="Pangilinan J."/>
            <person name="Park H.-J."/>
            <person name="Ramirez L."/>
            <person name="Alfaro M."/>
            <person name="Sun H."/>
            <person name="Tritt A."/>
            <person name="Yoshinaga Y."/>
            <person name="Zwiers L.-H."/>
            <person name="Turgeon B."/>
            <person name="Goodwin S."/>
            <person name="Spatafora J."/>
            <person name="Crous P."/>
            <person name="Grigoriev I."/>
        </authorList>
    </citation>
    <scope>NUCLEOTIDE SEQUENCE</scope>
    <source>
        <strain evidence="2">CBS 473.64</strain>
    </source>
</reference>
<dbReference type="EMBL" id="MU006776">
    <property type="protein sequence ID" value="KAF2646256.1"/>
    <property type="molecule type" value="Genomic_DNA"/>
</dbReference>
<dbReference type="AlphaFoldDB" id="A0A6A6SEJ8"/>
<feature type="compositionally biased region" description="Basic and acidic residues" evidence="1">
    <location>
        <begin position="170"/>
        <end position="197"/>
    </location>
</feature>
<dbReference type="OrthoDB" id="3796753at2759"/>
<evidence type="ECO:0000313" key="2">
    <source>
        <dbReference type="EMBL" id="KAF2646256.1"/>
    </source>
</evidence>
<accession>A0A6A6SEJ8</accession>
<keyword evidence="3" id="KW-1185">Reference proteome</keyword>
<name>A0A6A6SEJ8_9PLEO</name>
<feature type="region of interest" description="Disordered" evidence="1">
    <location>
        <begin position="170"/>
        <end position="206"/>
    </location>
</feature>
<protein>
    <submittedName>
        <fullName evidence="2">Uncharacterized protein</fullName>
    </submittedName>
</protein>
<evidence type="ECO:0000256" key="1">
    <source>
        <dbReference type="SAM" id="MobiDB-lite"/>
    </source>
</evidence>
<sequence length="353" mass="39932">MSFDRDILFGDTSFESCPEACSANCSSSVSTISVSNDQGRSDRVPTYDDLDDLGEVLGVMQQLLTKDKIDELMGEREKWKVHVDESAKRIAVLEKRVGSKPAIGVPTDPDLVARLNHLERENRHLVSENLRLKQEIQDTERKNTLLCNDNEGKSRKLRGANKKVKKAKDVAVNEEEKAKEAAHERDHRLRQQREQRKMMKSAQAEAASQKKLIQKLQSQLDAEKSGAPHLRDHGSTTDETTAAFSVSIKINRRHFLLIRSMLADSQTTVTSRINEWYEKWKDSREAKQTIGATYNDTPDTGSCVDMNAGLVEVLGRYEEYSQTGAEHDGRRSRRDLEAIVCRTMDAITTQVEE</sequence>
<evidence type="ECO:0000313" key="3">
    <source>
        <dbReference type="Proteomes" id="UP000799753"/>
    </source>
</evidence>
<gene>
    <name evidence="2" type="ORF">P280DRAFT_464494</name>
</gene>